<evidence type="ECO:0000313" key="2">
    <source>
        <dbReference type="EMBL" id="SFL48643.1"/>
    </source>
</evidence>
<gene>
    <name evidence="2" type="ORF">SAMN02910297_01018</name>
</gene>
<reference evidence="3" key="1">
    <citation type="submission" date="2016-10" db="EMBL/GenBank/DDBJ databases">
        <authorList>
            <person name="Varghese N."/>
        </authorList>
    </citation>
    <scope>NUCLEOTIDE SEQUENCE [LARGE SCALE GENOMIC DNA]</scope>
    <source>
        <strain evidence="3">DSM 16632</strain>
    </source>
</reference>
<evidence type="ECO:0000313" key="3">
    <source>
        <dbReference type="Proteomes" id="UP000183442"/>
    </source>
</evidence>
<protein>
    <recommendedName>
        <fullName evidence="4">Adhesin-like protein</fullName>
    </recommendedName>
</protein>
<dbReference type="EMBL" id="FOTL01000014">
    <property type="protein sequence ID" value="SFL48643.1"/>
    <property type="molecule type" value="Genomic_DNA"/>
</dbReference>
<dbReference type="AlphaFoldDB" id="A0A1I4I3V9"/>
<evidence type="ECO:0000256" key="1">
    <source>
        <dbReference type="SAM" id="MobiDB-lite"/>
    </source>
</evidence>
<sequence>MENSNLDKSYLNPEDNNPKEITNNEEVATSHSDNGDLKEINKDNTYSDNGDLKEINEDNSEISNNILKSNGDTNSSNETTTNPSNTTTGKDNTKITVKSTSVVKERNLIIHLLNSENKALANKKITISFAKKTYTKTTDKNGKVSLKISLDTGKYTVKLKFAGDENYTKSNKTFNMRVYKLKTSFIIPSTSIIRGKYFYAYLKDKNGFALVSKSVTIKYNKKTYFKKTNKNGRIRLKINSKVGKYKIKLNYKGSKTYTKARKELSIKSYNAKTRIAFDKKSVVRSKYLAISIKYNKNKTLSNKRLIINFANKNYKRTTNKHGKAYFKLTKPVGTYKIKVKFDGAKGFLKSSISTKVKVLPNYTAKFSAKNKTSNLNSENTVKYYIRLTDQNGNPLAGENITIKVKCNNFTYGSGIKITKKTIVLSSDNIDSKSKDKQRLTDMAKLLKAKGYKVIISGIGPNYHVSDVKKYKNACVFSLVGGIDSGMFVDMASNYYQNYLKKNNNQFVLGCVKSPSGINLANRTWLKRAHDDNYSFESFKGLYFPGKYLNKKARIDYVYGPSPEDLVNNFLKYAKKGKSIGMNKTLPGRYTTYTLTTNENGYIHLDLPIGNHTIISSFINKNKGYAADTITTWVNVIK</sequence>
<accession>A0A1I4I3V9</accession>
<dbReference type="Proteomes" id="UP000183442">
    <property type="component" value="Unassembled WGS sequence"/>
</dbReference>
<feature type="region of interest" description="Disordered" evidence="1">
    <location>
        <begin position="1"/>
        <end position="93"/>
    </location>
</feature>
<feature type="compositionally biased region" description="Polar residues" evidence="1">
    <location>
        <begin position="19"/>
        <end position="32"/>
    </location>
</feature>
<organism evidence="2 3">
    <name type="scientific">Methanobrevibacter olleyae</name>
    <dbReference type="NCBI Taxonomy" id="294671"/>
    <lineage>
        <taxon>Archaea</taxon>
        <taxon>Methanobacteriati</taxon>
        <taxon>Methanobacteriota</taxon>
        <taxon>Methanomada group</taxon>
        <taxon>Methanobacteria</taxon>
        <taxon>Methanobacteriales</taxon>
        <taxon>Methanobacteriaceae</taxon>
        <taxon>Methanobrevibacter</taxon>
    </lineage>
</organism>
<evidence type="ECO:0008006" key="4">
    <source>
        <dbReference type="Google" id="ProtNLM"/>
    </source>
</evidence>
<name>A0A1I4I3V9_METOL</name>
<dbReference type="OrthoDB" id="71598at2157"/>
<proteinExistence type="predicted"/>
<feature type="compositionally biased region" description="Basic and acidic residues" evidence="1">
    <location>
        <begin position="33"/>
        <end position="42"/>
    </location>
</feature>
<feature type="compositionally biased region" description="Low complexity" evidence="1">
    <location>
        <begin position="61"/>
        <end position="88"/>
    </location>
</feature>
<dbReference type="RefSeq" id="WP_074798468.1">
    <property type="nucleotide sequence ID" value="NZ_FOTL01000014.1"/>
</dbReference>